<proteinExistence type="predicted"/>
<gene>
    <name evidence="6" type="ORF">SAMN05216386_1129</name>
</gene>
<dbReference type="OrthoDB" id="9780593at2"/>
<dbReference type="InterPro" id="IPR016032">
    <property type="entry name" value="Sig_transdc_resp-reg_C-effctor"/>
</dbReference>
<evidence type="ECO:0000259" key="5">
    <source>
        <dbReference type="PROSITE" id="PS50110"/>
    </source>
</evidence>
<evidence type="ECO:0000259" key="4">
    <source>
        <dbReference type="PROSITE" id="PS50043"/>
    </source>
</evidence>
<dbReference type="PROSITE" id="PS50110">
    <property type="entry name" value="RESPONSE_REGULATORY"/>
    <property type="match status" value="1"/>
</dbReference>
<dbReference type="InterPro" id="IPR058245">
    <property type="entry name" value="NreC/VraR/RcsB-like_REC"/>
</dbReference>
<evidence type="ECO:0000256" key="3">
    <source>
        <dbReference type="PROSITE-ProRule" id="PRU00169"/>
    </source>
</evidence>
<dbReference type="EMBL" id="FOVJ01000002">
    <property type="protein sequence ID" value="SFN55450.1"/>
    <property type="molecule type" value="Genomic_DNA"/>
</dbReference>
<dbReference type="Pfam" id="PF00072">
    <property type="entry name" value="Response_reg"/>
    <property type="match status" value="1"/>
</dbReference>
<dbReference type="InterPro" id="IPR011006">
    <property type="entry name" value="CheY-like_superfamily"/>
</dbReference>
<keyword evidence="1 3" id="KW-0597">Phosphoprotein</keyword>
<name>A0A1I4ZZ81_9PROT</name>
<dbReference type="SUPFAM" id="SSF46894">
    <property type="entry name" value="C-terminal effector domain of the bipartite response regulators"/>
    <property type="match status" value="1"/>
</dbReference>
<dbReference type="InterPro" id="IPR051015">
    <property type="entry name" value="EvgA-like"/>
</dbReference>
<organism evidence="6 7">
    <name type="scientific">Nitrosospira briensis</name>
    <dbReference type="NCBI Taxonomy" id="35799"/>
    <lineage>
        <taxon>Bacteria</taxon>
        <taxon>Pseudomonadati</taxon>
        <taxon>Pseudomonadota</taxon>
        <taxon>Betaproteobacteria</taxon>
        <taxon>Nitrosomonadales</taxon>
        <taxon>Nitrosomonadaceae</taxon>
        <taxon>Nitrosospira</taxon>
    </lineage>
</organism>
<dbReference type="Proteomes" id="UP000183107">
    <property type="component" value="Unassembled WGS sequence"/>
</dbReference>
<dbReference type="SUPFAM" id="SSF52172">
    <property type="entry name" value="CheY-like"/>
    <property type="match status" value="1"/>
</dbReference>
<reference evidence="7" key="1">
    <citation type="submission" date="2016-10" db="EMBL/GenBank/DDBJ databases">
        <authorList>
            <person name="Varghese N."/>
        </authorList>
    </citation>
    <scope>NUCLEOTIDE SEQUENCE [LARGE SCALE GENOMIC DNA]</scope>
    <source>
        <strain evidence="7">Nsp8</strain>
    </source>
</reference>
<dbReference type="InterPro" id="IPR001789">
    <property type="entry name" value="Sig_transdc_resp-reg_receiver"/>
</dbReference>
<feature type="domain" description="HTH luxR-type" evidence="4">
    <location>
        <begin position="162"/>
        <end position="227"/>
    </location>
</feature>
<dbReference type="PRINTS" id="PR00038">
    <property type="entry name" value="HTHLUXR"/>
</dbReference>
<feature type="modified residue" description="4-aspartylphosphate" evidence="3">
    <location>
        <position position="80"/>
    </location>
</feature>
<dbReference type="GO" id="GO:0000160">
    <property type="term" value="P:phosphorelay signal transduction system"/>
    <property type="evidence" value="ECO:0007669"/>
    <property type="project" value="InterPro"/>
</dbReference>
<evidence type="ECO:0000256" key="1">
    <source>
        <dbReference type="ARBA" id="ARBA00022553"/>
    </source>
</evidence>
<sequence>MVRVWSLPFLILKFLYIAGPIMPNRESVNIMIVDDHPLLVKGLSDALQVERDFNVVAAAGTLAEARDLAQCNALHLVIIDLFLPDGNGINLVREFGTLYPDLPLLIYTSDNDPRHVTEARNAGVRGYLLKGTELEKLILAIEVVLAGGFYRDPNLPKIKVIDPLPAPELTPTEDKVMRRFARWMTNKEISEELKIKLVTVRSHRNNIMWKLGLYNTPQLYREAIKRHGNPDDPNYIWVDL</sequence>
<accession>A0A1I4ZZ81</accession>
<dbReference type="AlphaFoldDB" id="A0A1I4ZZ81"/>
<dbReference type="SMART" id="SM00448">
    <property type="entry name" value="REC"/>
    <property type="match status" value="1"/>
</dbReference>
<evidence type="ECO:0000256" key="2">
    <source>
        <dbReference type="ARBA" id="ARBA00023125"/>
    </source>
</evidence>
<dbReference type="SMART" id="SM00421">
    <property type="entry name" value="HTH_LUXR"/>
    <property type="match status" value="1"/>
</dbReference>
<dbReference type="PANTHER" id="PTHR45566:SF2">
    <property type="entry name" value="NARL SUBFAMILY"/>
    <property type="match status" value="1"/>
</dbReference>
<dbReference type="GO" id="GO:0003677">
    <property type="term" value="F:DNA binding"/>
    <property type="evidence" value="ECO:0007669"/>
    <property type="project" value="UniProtKB-KW"/>
</dbReference>
<dbReference type="CDD" id="cd06170">
    <property type="entry name" value="LuxR_C_like"/>
    <property type="match status" value="1"/>
</dbReference>
<dbReference type="InterPro" id="IPR000792">
    <property type="entry name" value="Tscrpt_reg_LuxR_C"/>
</dbReference>
<dbReference type="Pfam" id="PF00196">
    <property type="entry name" value="GerE"/>
    <property type="match status" value="1"/>
</dbReference>
<dbReference type="PANTHER" id="PTHR45566">
    <property type="entry name" value="HTH-TYPE TRANSCRIPTIONAL REGULATOR YHJB-RELATED"/>
    <property type="match status" value="1"/>
</dbReference>
<keyword evidence="2 6" id="KW-0238">DNA-binding</keyword>
<dbReference type="PROSITE" id="PS50043">
    <property type="entry name" value="HTH_LUXR_2"/>
    <property type="match status" value="1"/>
</dbReference>
<keyword evidence="7" id="KW-1185">Reference proteome</keyword>
<protein>
    <submittedName>
        <fullName evidence="6">DNA-binding response regulator, NarL/FixJ family, contains REC and HTH domains</fullName>
    </submittedName>
</protein>
<feature type="domain" description="Response regulatory" evidence="5">
    <location>
        <begin position="29"/>
        <end position="145"/>
    </location>
</feature>
<evidence type="ECO:0000313" key="7">
    <source>
        <dbReference type="Proteomes" id="UP000183107"/>
    </source>
</evidence>
<evidence type="ECO:0000313" key="6">
    <source>
        <dbReference type="EMBL" id="SFN55450.1"/>
    </source>
</evidence>
<dbReference type="Gene3D" id="3.40.50.2300">
    <property type="match status" value="1"/>
</dbReference>
<dbReference type="GO" id="GO:0006355">
    <property type="term" value="P:regulation of DNA-templated transcription"/>
    <property type="evidence" value="ECO:0007669"/>
    <property type="project" value="InterPro"/>
</dbReference>
<dbReference type="CDD" id="cd17535">
    <property type="entry name" value="REC_NarL-like"/>
    <property type="match status" value="1"/>
</dbReference>